<evidence type="ECO:0000256" key="1">
    <source>
        <dbReference type="ARBA" id="ARBA00023002"/>
    </source>
</evidence>
<evidence type="ECO:0000313" key="2">
    <source>
        <dbReference type="EMBL" id="GLK12582.1"/>
    </source>
</evidence>
<evidence type="ECO:0000313" key="3">
    <source>
        <dbReference type="Proteomes" id="UP001143474"/>
    </source>
</evidence>
<gene>
    <name evidence="2" type="ORF">GCM10017600_59920</name>
</gene>
<reference evidence="2" key="1">
    <citation type="journal article" date="2014" name="Int. J. Syst. Evol. Microbiol.">
        <title>Complete genome sequence of Corynebacterium casei LMG S-19264T (=DSM 44701T), isolated from a smear-ripened cheese.</title>
        <authorList>
            <consortium name="US DOE Joint Genome Institute (JGI-PGF)"/>
            <person name="Walter F."/>
            <person name="Albersmeier A."/>
            <person name="Kalinowski J."/>
            <person name="Ruckert C."/>
        </authorList>
    </citation>
    <scope>NUCLEOTIDE SEQUENCE</scope>
    <source>
        <strain evidence="2">VKM Ac-2007</strain>
    </source>
</reference>
<dbReference type="PANTHER" id="PTHR43157">
    <property type="entry name" value="PHOSPHATIDYLINOSITOL-GLYCAN BIOSYNTHESIS CLASS F PROTEIN-RELATED"/>
    <property type="match status" value="1"/>
</dbReference>
<reference evidence="2" key="2">
    <citation type="submission" date="2023-01" db="EMBL/GenBank/DDBJ databases">
        <authorList>
            <person name="Sun Q."/>
            <person name="Evtushenko L."/>
        </authorList>
    </citation>
    <scope>NUCLEOTIDE SEQUENCE</scope>
    <source>
        <strain evidence="2">VKM Ac-2007</strain>
    </source>
</reference>
<dbReference type="RefSeq" id="WP_271220907.1">
    <property type="nucleotide sequence ID" value="NZ_BAAAVD010000037.1"/>
</dbReference>
<accession>A0A9W6MFX6</accession>
<dbReference type="GO" id="GO:0016491">
    <property type="term" value="F:oxidoreductase activity"/>
    <property type="evidence" value="ECO:0007669"/>
    <property type="project" value="UniProtKB-KW"/>
</dbReference>
<dbReference type="InterPro" id="IPR036291">
    <property type="entry name" value="NAD(P)-bd_dom_sf"/>
</dbReference>
<dbReference type="Gene3D" id="3.40.50.720">
    <property type="entry name" value="NAD(P)-binding Rossmann-like Domain"/>
    <property type="match status" value="1"/>
</dbReference>
<dbReference type="PRINTS" id="PR00081">
    <property type="entry name" value="GDHRDH"/>
</dbReference>
<dbReference type="PANTHER" id="PTHR43157:SF31">
    <property type="entry name" value="PHOSPHATIDYLINOSITOL-GLYCAN BIOSYNTHESIS CLASS F PROTEIN"/>
    <property type="match status" value="1"/>
</dbReference>
<keyword evidence="3" id="KW-1185">Reference proteome</keyword>
<keyword evidence="1" id="KW-0560">Oxidoreductase</keyword>
<proteinExistence type="predicted"/>
<comment type="caution">
    <text evidence="2">The sequence shown here is derived from an EMBL/GenBank/DDBJ whole genome shotgun (WGS) entry which is preliminary data.</text>
</comment>
<dbReference type="Proteomes" id="UP001143474">
    <property type="component" value="Unassembled WGS sequence"/>
</dbReference>
<dbReference type="EMBL" id="BSEV01000017">
    <property type="protein sequence ID" value="GLK12582.1"/>
    <property type="molecule type" value="Genomic_DNA"/>
</dbReference>
<dbReference type="SUPFAM" id="SSF51735">
    <property type="entry name" value="NAD(P)-binding Rossmann-fold domains"/>
    <property type="match status" value="1"/>
</dbReference>
<dbReference type="AlphaFoldDB" id="A0A9W6MFX6"/>
<protein>
    <submittedName>
        <fullName evidence="2">Short-chain dehydrogenase</fullName>
    </submittedName>
</protein>
<organism evidence="2 3">
    <name type="scientific">Streptosporangium carneum</name>
    <dbReference type="NCBI Taxonomy" id="47481"/>
    <lineage>
        <taxon>Bacteria</taxon>
        <taxon>Bacillati</taxon>
        <taxon>Actinomycetota</taxon>
        <taxon>Actinomycetes</taxon>
        <taxon>Streptosporangiales</taxon>
        <taxon>Streptosporangiaceae</taxon>
        <taxon>Streptosporangium</taxon>
    </lineage>
</organism>
<sequence length="296" mass="31516">MENAETRHPLPARTAVVTGGNRGIGHAVAARLLQAGCDVVLVARDRERGEAARASLAGTGAARARLVVGDLSSVREVRATAGALAEACPRIDVLIHNAGLWPSLRVLGEDGLEQSFVVNHLAPFLLNHELEPLLTASGARVVQVSAGLYVKGQADPERTPTGLDFHPVRTYADTKLCNLLLVPRFAERWKDAGVTVNAVHPGVIRTGLGDRDGLLGHLLKAVKLLWKSPQTGARPVARLALAEETAGRSGRYFHIEAEQPLAPVAADAALAERLWTQALELTGLERTPPPARHDVA</sequence>
<name>A0A9W6MFX6_9ACTN</name>
<dbReference type="Pfam" id="PF00106">
    <property type="entry name" value="adh_short"/>
    <property type="match status" value="1"/>
</dbReference>
<dbReference type="InterPro" id="IPR002347">
    <property type="entry name" value="SDR_fam"/>
</dbReference>